<dbReference type="InterPro" id="IPR007608">
    <property type="entry name" value="Senescence_reg_S40"/>
</dbReference>
<name>A0A0D9WZD7_9ORYZ</name>
<feature type="region of interest" description="Disordered" evidence="2">
    <location>
        <begin position="1"/>
        <end position="93"/>
    </location>
</feature>
<dbReference type="PANTHER" id="PTHR33083">
    <property type="entry name" value="EXPRESSED PROTEIN"/>
    <property type="match status" value="1"/>
</dbReference>
<reference evidence="3 4" key="1">
    <citation type="submission" date="2012-08" db="EMBL/GenBank/DDBJ databases">
        <title>Oryza genome evolution.</title>
        <authorList>
            <person name="Wing R.A."/>
        </authorList>
    </citation>
    <scope>NUCLEOTIDE SEQUENCE</scope>
</reference>
<feature type="compositionally biased region" description="Basic and acidic residues" evidence="2">
    <location>
        <begin position="20"/>
        <end position="30"/>
    </location>
</feature>
<feature type="compositionally biased region" description="Basic and acidic residues" evidence="2">
    <location>
        <begin position="49"/>
        <end position="58"/>
    </location>
</feature>
<dbReference type="EnsemblPlants" id="LPERR07G13450.1">
    <property type="protein sequence ID" value="LPERR07G13450.1"/>
    <property type="gene ID" value="LPERR07G13450"/>
</dbReference>
<feature type="compositionally biased region" description="Basic and acidic residues" evidence="2">
    <location>
        <begin position="123"/>
        <end position="134"/>
    </location>
</feature>
<keyword evidence="4" id="KW-1185">Reference proteome</keyword>
<evidence type="ECO:0000256" key="2">
    <source>
        <dbReference type="SAM" id="MobiDB-lite"/>
    </source>
</evidence>
<dbReference type="AlphaFoldDB" id="A0A0D9WZD7"/>
<feature type="compositionally biased region" description="Acidic residues" evidence="2">
    <location>
        <begin position="9"/>
        <end position="18"/>
    </location>
</feature>
<evidence type="ECO:0000313" key="4">
    <source>
        <dbReference type="Proteomes" id="UP000032180"/>
    </source>
</evidence>
<sequence>MASGVRREEEEEFDEGEVWDVLHQDPRKEATSAAAALAAVRIKAKTTKQKHEEGEAARRSRGMRSSAPVAIPAAGSSSSRRGGGGGEDDEEEEMMMLPPHEWLARKMERMSAAAPEIGRGRSKGREMRKVRDAVLSKTAFSSEQ</sequence>
<evidence type="ECO:0000256" key="1">
    <source>
        <dbReference type="ARBA" id="ARBA00034773"/>
    </source>
</evidence>
<dbReference type="STRING" id="77586.A0A0D9WZD7"/>
<dbReference type="Gramene" id="LPERR07G13450.1">
    <property type="protein sequence ID" value="LPERR07G13450.1"/>
    <property type="gene ID" value="LPERR07G13450"/>
</dbReference>
<reference evidence="4" key="2">
    <citation type="submission" date="2013-12" db="EMBL/GenBank/DDBJ databases">
        <authorList>
            <person name="Yu Y."/>
            <person name="Lee S."/>
            <person name="de Baynast K."/>
            <person name="Wissotski M."/>
            <person name="Liu L."/>
            <person name="Talag J."/>
            <person name="Goicoechea J."/>
            <person name="Angelova A."/>
            <person name="Jetty R."/>
            <person name="Kudrna D."/>
            <person name="Golser W."/>
            <person name="Rivera L."/>
            <person name="Zhang J."/>
            <person name="Wing R."/>
        </authorList>
    </citation>
    <scope>NUCLEOTIDE SEQUENCE</scope>
</reference>
<feature type="compositionally biased region" description="Low complexity" evidence="2">
    <location>
        <begin position="31"/>
        <end position="41"/>
    </location>
</feature>
<accession>A0A0D9WZD7</accession>
<reference evidence="3" key="3">
    <citation type="submission" date="2015-04" db="UniProtKB">
        <authorList>
            <consortium name="EnsemblPlants"/>
        </authorList>
    </citation>
    <scope>IDENTIFICATION</scope>
</reference>
<dbReference type="PANTHER" id="PTHR33083:SF103">
    <property type="entry name" value="SENESCENCE REGULATOR"/>
    <property type="match status" value="1"/>
</dbReference>
<protein>
    <submittedName>
        <fullName evidence="3">Uncharacterized protein</fullName>
    </submittedName>
</protein>
<dbReference type="HOGENOM" id="CLU_1725457_0_0_1"/>
<dbReference type="GO" id="GO:0010150">
    <property type="term" value="P:leaf senescence"/>
    <property type="evidence" value="ECO:0007669"/>
    <property type="project" value="UniProtKB-ARBA"/>
</dbReference>
<dbReference type="Pfam" id="PF04520">
    <property type="entry name" value="Senescence_reg"/>
    <property type="match status" value="1"/>
</dbReference>
<evidence type="ECO:0000313" key="3">
    <source>
        <dbReference type="EnsemblPlants" id="LPERR07G13450.1"/>
    </source>
</evidence>
<proteinExistence type="inferred from homology"/>
<feature type="region of interest" description="Disordered" evidence="2">
    <location>
        <begin position="113"/>
        <end position="144"/>
    </location>
</feature>
<dbReference type="eggNOG" id="ENOG502R3JJ">
    <property type="taxonomic scope" value="Eukaryota"/>
</dbReference>
<organism evidence="3 4">
    <name type="scientific">Leersia perrieri</name>
    <dbReference type="NCBI Taxonomy" id="77586"/>
    <lineage>
        <taxon>Eukaryota</taxon>
        <taxon>Viridiplantae</taxon>
        <taxon>Streptophyta</taxon>
        <taxon>Embryophyta</taxon>
        <taxon>Tracheophyta</taxon>
        <taxon>Spermatophyta</taxon>
        <taxon>Magnoliopsida</taxon>
        <taxon>Liliopsida</taxon>
        <taxon>Poales</taxon>
        <taxon>Poaceae</taxon>
        <taxon>BOP clade</taxon>
        <taxon>Oryzoideae</taxon>
        <taxon>Oryzeae</taxon>
        <taxon>Oryzinae</taxon>
        <taxon>Leersia</taxon>
    </lineage>
</organism>
<comment type="similarity">
    <text evidence="1">Belongs to the senescence regulator S40 family.</text>
</comment>
<dbReference type="Proteomes" id="UP000032180">
    <property type="component" value="Chromosome 7"/>
</dbReference>